<dbReference type="Proteomes" id="UP000887159">
    <property type="component" value="Unassembled WGS sequence"/>
</dbReference>
<accession>A0A8X6VKA0</accession>
<dbReference type="AlphaFoldDB" id="A0A8X6VKA0"/>
<evidence type="ECO:0000313" key="1">
    <source>
        <dbReference type="EMBL" id="GFY10793.1"/>
    </source>
</evidence>
<gene>
    <name evidence="1" type="ORF">TNCV_1123161</name>
</gene>
<comment type="caution">
    <text evidence="1">The sequence shown here is derived from an EMBL/GenBank/DDBJ whole genome shotgun (WGS) entry which is preliminary data.</text>
</comment>
<proteinExistence type="predicted"/>
<dbReference type="Gene3D" id="3.30.420.10">
    <property type="entry name" value="Ribonuclease H-like superfamily/Ribonuclease H"/>
    <property type="match status" value="1"/>
</dbReference>
<dbReference type="GO" id="GO:0003676">
    <property type="term" value="F:nucleic acid binding"/>
    <property type="evidence" value="ECO:0007669"/>
    <property type="project" value="InterPro"/>
</dbReference>
<protein>
    <submittedName>
        <fullName evidence="1">Uncharacterized protein</fullName>
    </submittedName>
</protein>
<reference evidence="1" key="1">
    <citation type="submission" date="2020-08" db="EMBL/GenBank/DDBJ databases">
        <title>Multicomponent nature underlies the extraordinary mechanical properties of spider dragline silk.</title>
        <authorList>
            <person name="Kono N."/>
            <person name="Nakamura H."/>
            <person name="Mori M."/>
            <person name="Yoshida Y."/>
            <person name="Ohtoshi R."/>
            <person name="Malay A.D."/>
            <person name="Moran D.A.P."/>
            <person name="Tomita M."/>
            <person name="Numata K."/>
            <person name="Arakawa K."/>
        </authorList>
    </citation>
    <scope>NUCLEOTIDE SEQUENCE</scope>
</reference>
<name>A0A8X6VKA0_TRICX</name>
<sequence>MTLLQDTIDKFKDTSIIKNSHDVIKKVDQQEVFSVNGFDFEDLFNSIKIEDIIQEVPATAYQNVWFIHDGTPVPFSVVVRNHLLAWSPCSLDLKSLDFYFLGRLKSLVYETPSTTVKDLVVFGWAMTFATQLRTIPATITRRRISDVEL</sequence>
<keyword evidence="2" id="KW-1185">Reference proteome</keyword>
<dbReference type="InterPro" id="IPR036397">
    <property type="entry name" value="RNaseH_sf"/>
</dbReference>
<dbReference type="EMBL" id="BMAU01021301">
    <property type="protein sequence ID" value="GFY10793.1"/>
    <property type="molecule type" value="Genomic_DNA"/>
</dbReference>
<organism evidence="1 2">
    <name type="scientific">Trichonephila clavipes</name>
    <name type="common">Golden silk orbweaver</name>
    <name type="synonym">Nephila clavipes</name>
    <dbReference type="NCBI Taxonomy" id="2585209"/>
    <lineage>
        <taxon>Eukaryota</taxon>
        <taxon>Metazoa</taxon>
        <taxon>Ecdysozoa</taxon>
        <taxon>Arthropoda</taxon>
        <taxon>Chelicerata</taxon>
        <taxon>Arachnida</taxon>
        <taxon>Araneae</taxon>
        <taxon>Araneomorphae</taxon>
        <taxon>Entelegynae</taxon>
        <taxon>Araneoidea</taxon>
        <taxon>Nephilidae</taxon>
        <taxon>Trichonephila</taxon>
    </lineage>
</organism>
<evidence type="ECO:0000313" key="2">
    <source>
        <dbReference type="Proteomes" id="UP000887159"/>
    </source>
</evidence>